<name>A0AAN7CK79_9PEZI</name>
<protein>
    <submittedName>
        <fullName evidence="2">Heterokaryon incompatibility protein-domain-containing protein</fullName>
    </submittedName>
</protein>
<dbReference type="AlphaFoldDB" id="A0AAN7CK79"/>
<comment type="caution">
    <text evidence="2">The sequence shown here is derived from an EMBL/GenBank/DDBJ whole genome shotgun (WGS) entry which is preliminary data.</text>
</comment>
<keyword evidence="3" id="KW-1185">Reference proteome</keyword>
<dbReference type="Pfam" id="PF26639">
    <property type="entry name" value="Het-6_barrel"/>
    <property type="match status" value="1"/>
</dbReference>
<reference evidence="2" key="2">
    <citation type="submission" date="2023-05" db="EMBL/GenBank/DDBJ databases">
        <authorList>
            <consortium name="Lawrence Berkeley National Laboratory"/>
            <person name="Steindorff A."/>
            <person name="Hensen N."/>
            <person name="Bonometti L."/>
            <person name="Westerberg I."/>
            <person name="Brannstrom I.O."/>
            <person name="Guillou S."/>
            <person name="Cros-Aarteil S."/>
            <person name="Calhoun S."/>
            <person name="Haridas S."/>
            <person name="Kuo A."/>
            <person name="Mondo S."/>
            <person name="Pangilinan J."/>
            <person name="Riley R."/>
            <person name="Labutti K."/>
            <person name="Andreopoulos B."/>
            <person name="Lipzen A."/>
            <person name="Chen C."/>
            <person name="Yanf M."/>
            <person name="Daum C."/>
            <person name="Ng V."/>
            <person name="Clum A."/>
            <person name="Ohm R."/>
            <person name="Martin F."/>
            <person name="Silar P."/>
            <person name="Natvig D."/>
            <person name="Lalanne C."/>
            <person name="Gautier V."/>
            <person name="Ament-Velasquez S.L."/>
            <person name="Kruys A."/>
            <person name="Hutchinson M.I."/>
            <person name="Powell A.J."/>
            <person name="Barry K."/>
            <person name="Miller A.N."/>
            <person name="Grigoriev I.V."/>
            <person name="Debuchy R."/>
            <person name="Gladieux P."/>
            <person name="Thoren M.H."/>
            <person name="Johannesson H."/>
        </authorList>
    </citation>
    <scope>NUCLEOTIDE SEQUENCE</scope>
    <source>
        <strain evidence="2">CBS 359.72</strain>
    </source>
</reference>
<gene>
    <name evidence="2" type="ORF">C7999DRAFT_36089</name>
</gene>
<evidence type="ECO:0000259" key="1">
    <source>
        <dbReference type="Pfam" id="PF06985"/>
    </source>
</evidence>
<proteinExistence type="predicted"/>
<dbReference type="EMBL" id="MU857801">
    <property type="protein sequence ID" value="KAK4243584.1"/>
    <property type="molecule type" value="Genomic_DNA"/>
</dbReference>
<sequence length="697" mass="76699">MASAPAQSYPYRPLNSSTHEIRLLTLTPESPDDNPNNSSNQTYSLSLTHAALAPRSSPGSTPPSFSALSYVWGAPVPSSSTSTDLPTVIIDGHRVPVTASLRSALARLARERCRGDRALVLWVDALCINQVDAVEKSWQVGLMSRLYRLAEEVLVWLGPDDGEEEKDGGSFGAGLRAVRELGALFRDQVTGGPSSFSAVSAPPSPTRWERVEGFVKTVLQFSITADSGPGTAKAQQGRLGFDFEAIWRLFRERPWWRRLWIIQEVVLARKATLFVGADPAAGATCADWEDVGECIRLFEWMVLYPSTAPEHRRLYALLDDIYPNVSHLLLAWNGYKRSVEESKEKFTGTIHDQSDLGMPLLDALLWTSFGTGPDGAIQATDVRDRIYGLLGMVRKQDRCRIPVDYSADMTIGKLLFLVARLLLNDHGPDILSFCQRTPGSTMKQGLSSWAPDWTDPGVKPTIGGVHFGEKDAELYENASGGASWRDWAPKCKIEAVSYENPLVSLPTVLVGLVERVGQEFKAAPNSPNYLNDCRSWLSEMDEMAKSRLGPGTGTEKETWRVPIANFGLAKRADDEDPSRFIHGFNVLTGKVVPPSDLKNNTAVKRAWMMSESWEYRRVWKGYNRKAFIDDAGRLGLGPEGVVAGDRVAIFAGGHVPFVLRKQPGTNAYHVLGPAYVLGLMSGEGVTEGSPFDWVELT</sequence>
<dbReference type="Pfam" id="PF06985">
    <property type="entry name" value="HET"/>
    <property type="match status" value="1"/>
</dbReference>
<dbReference type="InterPro" id="IPR010730">
    <property type="entry name" value="HET"/>
</dbReference>
<evidence type="ECO:0000313" key="3">
    <source>
        <dbReference type="Proteomes" id="UP001303647"/>
    </source>
</evidence>
<dbReference type="PANTHER" id="PTHR24148:SF77">
    <property type="entry name" value="HETEROKARYON INCOMPATIBILITY DOMAIN-CONTAINING PROTEIN"/>
    <property type="match status" value="1"/>
</dbReference>
<organism evidence="2 3">
    <name type="scientific">Corynascus novoguineensis</name>
    <dbReference type="NCBI Taxonomy" id="1126955"/>
    <lineage>
        <taxon>Eukaryota</taxon>
        <taxon>Fungi</taxon>
        <taxon>Dikarya</taxon>
        <taxon>Ascomycota</taxon>
        <taxon>Pezizomycotina</taxon>
        <taxon>Sordariomycetes</taxon>
        <taxon>Sordariomycetidae</taxon>
        <taxon>Sordariales</taxon>
        <taxon>Chaetomiaceae</taxon>
        <taxon>Corynascus</taxon>
    </lineage>
</organism>
<feature type="domain" description="Heterokaryon incompatibility" evidence="1">
    <location>
        <begin position="65"/>
        <end position="264"/>
    </location>
</feature>
<dbReference type="PANTHER" id="PTHR24148">
    <property type="entry name" value="ANKYRIN REPEAT DOMAIN-CONTAINING PROTEIN 39 HOMOLOG-RELATED"/>
    <property type="match status" value="1"/>
</dbReference>
<dbReference type="InterPro" id="IPR052895">
    <property type="entry name" value="HetReg/Transcr_Mod"/>
</dbReference>
<evidence type="ECO:0000313" key="2">
    <source>
        <dbReference type="EMBL" id="KAK4243584.1"/>
    </source>
</evidence>
<dbReference type="Proteomes" id="UP001303647">
    <property type="component" value="Unassembled WGS sequence"/>
</dbReference>
<accession>A0AAN7CK79</accession>
<reference evidence="2" key="1">
    <citation type="journal article" date="2023" name="Mol. Phylogenet. Evol.">
        <title>Genome-scale phylogeny and comparative genomics of the fungal order Sordariales.</title>
        <authorList>
            <person name="Hensen N."/>
            <person name="Bonometti L."/>
            <person name="Westerberg I."/>
            <person name="Brannstrom I.O."/>
            <person name="Guillou S."/>
            <person name="Cros-Aarteil S."/>
            <person name="Calhoun S."/>
            <person name="Haridas S."/>
            <person name="Kuo A."/>
            <person name="Mondo S."/>
            <person name="Pangilinan J."/>
            <person name="Riley R."/>
            <person name="LaButti K."/>
            <person name="Andreopoulos B."/>
            <person name="Lipzen A."/>
            <person name="Chen C."/>
            <person name="Yan M."/>
            <person name="Daum C."/>
            <person name="Ng V."/>
            <person name="Clum A."/>
            <person name="Steindorff A."/>
            <person name="Ohm R.A."/>
            <person name="Martin F."/>
            <person name="Silar P."/>
            <person name="Natvig D.O."/>
            <person name="Lalanne C."/>
            <person name="Gautier V."/>
            <person name="Ament-Velasquez S.L."/>
            <person name="Kruys A."/>
            <person name="Hutchinson M.I."/>
            <person name="Powell A.J."/>
            <person name="Barry K."/>
            <person name="Miller A.N."/>
            <person name="Grigoriev I.V."/>
            <person name="Debuchy R."/>
            <person name="Gladieux P."/>
            <person name="Hiltunen Thoren M."/>
            <person name="Johannesson H."/>
        </authorList>
    </citation>
    <scope>NUCLEOTIDE SEQUENCE</scope>
    <source>
        <strain evidence="2">CBS 359.72</strain>
    </source>
</reference>